<evidence type="ECO:0008006" key="3">
    <source>
        <dbReference type="Google" id="ProtNLM"/>
    </source>
</evidence>
<keyword evidence="2" id="KW-1185">Reference proteome</keyword>
<evidence type="ECO:0000313" key="1">
    <source>
        <dbReference type="EMBL" id="NHZ38976.1"/>
    </source>
</evidence>
<dbReference type="EMBL" id="VVIW01000001">
    <property type="protein sequence ID" value="NHZ38976.1"/>
    <property type="molecule type" value="Genomic_DNA"/>
</dbReference>
<evidence type="ECO:0000313" key="2">
    <source>
        <dbReference type="Proteomes" id="UP000819052"/>
    </source>
</evidence>
<dbReference type="RefSeq" id="WP_167074206.1">
    <property type="nucleotide sequence ID" value="NZ_VVIW01000001.1"/>
</dbReference>
<gene>
    <name evidence="1" type="ORF">F1609_02165</name>
</gene>
<sequence>MRNPVFAMLGRNAGKIALVALLALPGLISVYDAVTKPADPNPNRKPLPPVPAGIAELLETPPLLDAWINDHFGYRLPLLQYNNRLRFKLFREFPTVQMAAGRHGRYFLSAHNTSMQPYQALTTVCSRATADQATVAHLNRLFRAFHGAGLDPKLLVVPSAPQVYPEDVPRFLESECGSEVNPIDDMIKSPRIERTAAAAMFYPLREMREIKKSALLFPKTWFHWTGDGLDQVARLSLTHFWQRPLDQAPALAQNRRIQRADVSHLFDGVLLESETIEPDLEKSGVKGCWGAACYPEIADIAAILRDVSRFDNPRAPQRRLLIVSDSFGSKVSAWYARYYARVEQFATNDVGRLSPAQLEAFKAYMYRERAGTDILFLYHDGGVLNNVLRFGTEPLLPAPLPKA</sequence>
<protein>
    <recommendedName>
        <fullName evidence="3">AlgX/AlgJ SGNH hydrolase-like domain-containing protein</fullName>
    </recommendedName>
</protein>
<organism evidence="1 2">
    <name type="scientific">Massilia aquatica</name>
    <dbReference type="NCBI Taxonomy" id="2609000"/>
    <lineage>
        <taxon>Bacteria</taxon>
        <taxon>Pseudomonadati</taxon>
        <taxon>Pseudomonadota</taxon>
        <taxon>Betaproteobacteria</taxon>
        <taxon>Burkholderiales</taxon>
        <taxon>Oxalobacteraceae</taxon>
        <taxon>Telluria group</taxon>
        <taxon>Massilia</taxon>
    </lineage>
</organism>
<proteinExistence type="predicted"/>
<accession>A0ABX0MA26</accession>
<reference evidence="1 2" key="1">
    <citation type="submission" date="2019-09" db="EMBL/GenBank/DDBJ databases">
        <title>Taxonomy of Antarctic Massilia spp.: description of Massilia rubra sp. nov., Massilia aquatica sp. nov., Massilia mucilaginosa sp. nov., Massilia frigida sp. nov. isolated from streams, lakes and regoliths.</title>
        <authorList>
            <person name="Holochova P."/>
            <person name="Sedlacek I."/>
            <person name="Kralova S."/>
            <person name="Maslanova I."/>
            <person name="Busse H.-J."/>
            <person name="Stankova E."/>
            <person name="Vrbovska V."/>
            <person name="Kovarovic V."/>
            <person name="Bartak M."/>
            <person name="Svec P."/>
            <person name="Pantucek R."/>
        </authorList>
    </citation>
    <scope>NUCLEOTIDE SEQUENCE [LARGE SCALE GENOMIC DNA]</scope>
    <source>
        <strain evidence="1 2">CCM 8693</strain>
    </source>
</reference>
<name>A0ABX0MA26_9BURK</name>
<dbReference type="Proteomes" id="UP000819052">
    <property type="component" value="Unassembled WGS sequence"/>
</dbReference>
<comment type="caution">
    <text evidence="1">The sequence shown here is derived from an EMBL/GenBank/DDBJ whole genome shotgun (WGS) entry which is preliminary data.</text>
</comment>